<sequence>FGIGTGGLIMLIRMVGEYPEGIMYAVLIMNAVTPLIDRFCKLVPSGGRING</sequence>
<dbReference type="GO" id="GO:0005886">
    <property type="term" value="C:plasma membrane"/>
    <property type="evidence" value="ECO:0007669"/>
    <property type="project" value="TreeGrafter"/>
</dbReference>
<evidence type="ECO:0000256" key="6">
    <source>
        <dbReference type="ARBA" id="ARBA00022967"/>
    </source>
</evidence>
<keyword evidence="7" id="KW-1133">Transmembrane helix</keyword>
<keyword evidence="5" id="KW-0812">Transmembrane</keyword>
<dbReference type="InterPro" id="IPR004338">
    <property type="entry name" value="NqrB/RnfD"/>
</dbReference>
<protein>
    <recommendedName>
        <fullName evidence="10">Electron transport complex subunit RsxD</fullName>
    </recommendedName>
</protein>
<feature type="non-terminal residue" evidence="9">
    <location>
        <position position="1"/>
    </location>
</feature>
<keyword evidence="2" id="KW-0597">Phosphoprotein</keyword>
<keyword evidence="4" id="KW-0288">FMN</keyword>
<dbReference type="AlphaFoldDB" id="X0Y9W0"/>
<organism evidence="9">
    <name type="scientific">marine sediment metagenome</name>
    <dbReference type="NCBI Taxonomy" id="412755"/>
    <lineage>
        <taxon>unclassified sequences</taxon>
        <taxon>metagenomes</taxon>
        <taxon>ecological metagenomes</taxon>
    </lineage>
</organism>
<dbReference type="PANTHER" id="PTHR30578:SF0">
    <property type="entry name" value="ION-TRANSLOCATING OXIDOREDUCTASE COMPLEX SUBUNIT D"/>
    <property type="match status" value="1"/>
</dbReference>
<gene>
    <name evidence="9" type="ORF">S01H1_76444</name>
</gene>
<keyword evidence="1" id="KW-0813">Transport</keyword>
<evidence type="ECO:0000256" key="2">
    <source>
        <dbReference type="ARBA" id="ARBA00022553"/>
    </source>
</evidence>
<dbReference type="PANTHER" id="PTHR30578">
    <property type="entry name" value="ELECTRON TRANSPORT COMPLEX PROTEIN RNFD"/>
    <property type="match status" value="1"/>
</dbReference>
<evidence type="ECO:0000256" key="5">
    <source>
        <dbReference type="ARBA" id="ARBA00022692"/>
    </source>
</evidence>
<name>X0Y9W0_9ZZZZ</name>
<evidence type="ECO:0000256" key="7">
    <source>
        <dbReference type="ARBA" id="ARBA00022989"/>
    </source>
</evidence>
<keyword evidence="8" id="KW-0472">Membrane</keyword>
<comment type="caution">
    <text evidence="9">The sequence shown here is derived from an EMBL/GenBank/DDBJ whole genome shotgun (WGS) entry which is preliminary data.</text>
</comment>
<reference evidence="9" key="1">
    <citation type="journal article" date="2014" name="Front. Microbiol.">
        <title>High frequency of phylogenetically diverse reductive dehalogenase-homologous genes in deep subseafloor sedimentary metagenomes.</title>
        <authorList>
            <person name="Kawai M."/>
            <person name="Futagami T."/>
            <person name="Toyoda A."/>
            <person name="Takaki Y."/>
            <person name="Nishi S."/>
            <person name="Hori S."/>
            <person name="Arai W."/>
            <person name="Tsubouchi T."/>
            <person name="Morono Y."/>
            <person name="Uchiyama I."/>
            <person name="Ito T."/>
            <person name="Fujiyama A."/>
            <person name="Inagaki F."/>
            <person name="Takami H."/>
        </authorList>
    </citation>
    <scope>NUCLEOTIDE SEQUENCE</scope>
    <source>
        <strain evidence="9">Expedition CK06-06</strain>
    </source>
</reference>
<dbReference type="EMBL" id="BARS01051302">
    <property type="protein sequence ID" value="GAG44077.1"/>
    <property type="molecule type" value="Genomic_DNA"/>
</dbReference>
<keyword evidence="3" id="KW-0285">Flavoprotein</keyword>
<accession>X0Y9W0</accession>
<dbReference type="Pfam" id="PF03116">
    <property type="entry name" value="NQR2_RnfD_RnfE"/>
    <property type="match status" value="1"/>
</dbReference>
<evidence type="ECO:0000256" key="4">
    <source>
        <dbReference type="ARBA" id="ARBA00022643"/>
    </source>
</evidence>
<evidence type="ECO:0000313" key="9">
    <source>
        <dbReference type="EMBL" id="GAG44077.1"/>
    </source>
</evidence>
<evidence type="ECO:0008006" key="10">
    <source>
        <dbReference type="Google" id="ProtNLM"/>
    </source>
</evidence>
<evidence type="ECO:0000256" key="1">
    <source>
        <dbReference type="ARBA" id="ARBA00022448"/>
    </source>
</evidence>
<proteinExistence type="predicted"/>
<evidence type="ECO:0000256" key="3">
    <source>
        <dbReference type="ARBA" id="ARBA00022630"/>
    </source>
</evidence>
<evidence type="ECO:0000256" key="8">
    <source>
        <dbReference type="ARBA" id="ARBA00023136"/>
    </source>
</evidence>
<dbReference type="GO" id="GO:0055085">
    <property type="term" value="P:transmembrane transport"/>
    <property type="evidence" value="ECO:0007669"/>
    <property type="project" value="InterPro"/>
</dbReference>
<keyword evidence="6" id="KW-1278">Translocase</keyword>